<name>A0ABD0XUC7_9HEMI</name>
<sequence length="105" mass="11985">MPSRRTDTTSFPTSCRPPTKCPNSPLSRLKTNSLNSDGSRAGLRRTLPIRRVSTSHRWQDRPTMTRTGPSRWMSLILYLTSREYQLAAKTLAVCLLKILGRHRNC</sequence>
<proteinExistence type="predicted"/>
<reference evidence="2 3" key="1">
    <citation type="submission" date="2024-07" db="EMBL/GenBank/DDBJ databases">
        <title>Chromosome-level genome assembly of the water stick insect Ranatra chinensis (Heteroptera: Nepidae).</title>
        <authorList>
            <person name="Liu X."/>
        </authorList>
    </citation>
    <scope>NUCLEOTIDE SEQUENCE [LARGE SCALE GENOMIC DNA]</scope>
    <source>
        <strain evidence="2">Cailab_2021Rc</strain>
        <tissue evidence="2">Muscle</tissue>
    </source>
</reference>
<feature type="compositionally biased region" description="Polar residues" evidence="1">
    <location>
        <begin position="21"/>
        <end position="38"/>
    </location>
</feature>
<comment type="caution">
    <text evidence="2">The sequence shown here is derived from an EMBL/GenBank/DDBJ whole genome shotgun (WGS) entry which is preliminary data.</text>
</comment>
<evidence type="ECO:0000313" key="3">
    <source>
        <dbReference type="Proteomes" id="UP001558652"/>
    </source>
</evidence>
<evidence type="ECO:0000256" key="1">
    <source>
        <dbReference type="SAM" id="MobiDB-lite"/>
    </source>
</evidence>
<organism evidence="2 3">
    <name type="scientific">Ranatra chinensis</name>
    <dbReference type="NCBI Taxonomy" id="642074"/>
    <lineage>
        <taxon>Eukaryota</taxon>
        <taxon>Metazoa</taxon>
        <taxon>Ecdysozoa</taxon>
        <taxon>Arthropoda</taxon>
        <taxon>Hexapoda</taxon>
        <taxon>Insecta</taxon>
        <taxon>Pterygota</taxon>
        <taxon>Neoptera</taxon>
        <taxon>Paraneoptera</taxon>
        <taxon>Hemiptera</taxon>
        <taxon>Heteroptera</taxon>
        <taxon>Panheteroptera</taxon>
        <taxon>Nepomorpha</taxon>
        <taxon>Nepidae</taxon>
        <taxon>Ranatrinae</taxon>
        <taxon>Ranatra</taxon>
    </lineage>
</organism>
<accession>A0ABD0XUC7</accession>
<dbReference type="EMBL" id="JBFDAA010000021">
    <property type="protein sequence ID" value="KAL1114901.1"/>
    <property type="molecule type" value="Genomic_DNA"/>
</dbReference>
<dbReference type="AlphaFoldDB" id="A0ABD0XUC7"/>
<evidence type="ECO:0000313" key="2">
    <source>
        <dbReference type="EMBL" id="KAL1114901.1"/>
    </source>
</evidence>
<protein>
    <submittedName>
        <fullName evidence="2">Uncharacterized protein</fullName>
    </submittedName>
</protein>
<keyword evidence="3" id="KW-1185">Reference proteome</keyword>
<gene>
    <name evidence="2" type="ORF">AAG570_007725</name>
</gene>
<dbReference type="Proteomes" id="UP001558652">
    <property type="component" value="Unassembled WGS sequence"/>
</dbReference>
<feature type="region of interest" description="Disordered" evidence="1">
    <location>
        <begin position="1"/>
        <end position="66"/>
    </location>
</feature>